<dbReference type="Proteomes" id="UP000188637">
    <property type="component" value="Unassembled WGS sequence"/>
</dbReference>
<protein>
    <submittedName>
        <fullName evidence="1">ECF transporter S component</fullName>
    </submittedName>
</protein>
<reference evidence="1" key="1">
    <citation type="submission" date="2016-08" db="EMBL/GenBank/DDBJ databases">
        <authorList>
            <person name="Ngugi D.K."/>
            <person name="Miyake S."/>
            <person name="Stingl U."/>
        </authorList>
    </citation>
    <scope>NUCLEOTIDE SEQUENCE</scope>
    <source>
        <strain evidence="1">SCG-D08WGA-EpuloA1</strain>
    </source>
</reference>
<sequence>MNTKYLTFLGVLLAIEIILSFTPLGFIPLGFTNATTVHIPVIIGAIVLGLKAGMILGGAFGVMSVIVATIRPNVTSFVFSPFITIGGIQGNIWSLFIAIVPRIMIGVAAYYTYKLLKSNKLAFIASGIVGSLTNTILVMSCIYLFFGKEFAQASQVEVGTLFRVIIGIIGINGVPEAIVAGIIVTTICTVFKPAFKFKLF</sequence>
<comment type="caution">
    <text evidence="1">The sequence shown here is derived from an EMBL/GenBank/DDBJ whole genome shotgun (WGS) entry which is preliminary data.</text>
</comment>
<evidence type="ECO:0000313" key="2">
    <source>
        <dbReference type="Proteomes" id="UP000188637"/>
    </source>
</evidence>
<accession>A0ACC8XI16</accession>
<name>A0ACC8XI16_9FIRM</name>
<proteinExistence type="predicted"/>
<dbReference type="EMBL" id="LJHD01000100">
    <property type="protein sequence ID" value="ONI44707.1"/>
    <property type="molecule type" value="Genomic_DNA"/>
</dbReference>
<keyword evidence="2" id="KW-1185">Reference proteome</keyword>
<gene>
    <name evidence="1" type="ORF">AN640_05305</name>
</gene>
<evidence type="ECO:0000313" key="1">
    <source>
        <dbReference type="EMBL" id="ONI44707.1"/>
    </source>
</evidence>
<organism evidence="1 2">
    <name type="scientific">Candidatus Epulonipiscium fishelsonii</name>
    <dbReference type="NCBI Taxonomy" id="77094"/>
    <lineage>
        <taxon>Bacteria</taxon>
        <taxon>Bacillati</taxon>
        <taxon>Bacillota</taxon>
        <taxon>Clostridia</taxon>
        <taxon>Lachnospirales</taxon>
        <taxon>Lachnospiraceae</taxon>
        <taxon>Candidatus Epulonipiscium</taxon>
    </lineage>
</organism>